<evidence type="ECO:0000313" key="3">
    <source>
        <dbReference type="Proteomes" id="UP000190285"/>
    </source>
</evidence>
<dbReference type="EMBL" id="FUZT01000016">
    <property type="protein sequence ID" value="SKC87766.1"/>
    <property type="molecule type" value="Genomic_DNA"/>
</dbReference>
<keyword evidence="3" id="KW-1185">Reference proteome</keyword>
<dbReference type="Pfam" id="PF12652">
    <property type="entry name" value="CotJB"/>
    <property type="match status" value="1"/>
</dbReference>
<dbReference type="InterPro" id="IPR016571">
    <property type="entry name" value="Spore_coat_assembly_CotJB"/>
</dbReference>
<organism evidence="2 3">
    <name type="scientific">Maledivibacter halophilus</name>
    <dbReference type="NCBI Taxonomy" id="36842"/>
    <lineage>
        <taxon>Bacteria</taxon>
        <taxon>Bacillati</taxon>
        <taxon>Bacillota</taxon>
        <taxon>Clostridia</taxon>
        <taxon>Peptostreptococcales</taxon>
        <taxon>Caminicellaceae</taxon>
        <taxon>Maledivibacter</taxon>
    </lineage>
</organism>
<dbReference type="Proteomes" id="UP000190285">
    <property type="component" value="Unassembled WGS sequence"/>
</dbReference>
<evidence type="ECO:0000259" key="1">
    <source>
        <dbReference type="Pfam" id="PF12652"/>
    </source>
</evidence>
<feature type="domain" description="Protein CotJB" evidence="1">
    <location>
        <begin position="9"/>
        <end position="84"/>
    </location>
</feature>
<dbReference type="AlphaFoldDB" id="A0A1T5MHP8"/>
<dbReference type="PIRSF" id="PIRSF010606">
    <property type="entry name" value="Spore_coat_CotJB"/>
    <property type="match status" value="1"/>
</dbReference>
<reference evidence="2 3" key="1">
    <citation type="submission" date="2017-02" db="EMBL/GenBank/DDBJ databases">
        <authorList>
            <person name="Peterson S.W."/>
        </authorList>
    </citation>
    <scope>NUCLEOTIDE SEQUENCE [LARGE SCALE GENOMIC DNA]</scope>
    <source>
        <strain evidence="2 3">M1</strain>
    </source>
</reference>
<keyword evidence="2" id="KW-0946">Virion</keyword>
<keyword evidence="2" id="KW-0167">Capsid protein</keyword>
<gene>
    <name evidence="2" type="ORF">SAMN02194393_04743</name>
</gene>
<name>A0A1T5MHP8_9FIRM</name>
<dbReference type="InterPro" id="IPR024207">
    <property type="entry name" value="CotJB_dom"/>
</dbReference>
<accession>A0A1T5MHP8</accession>
<dbReference type="STRING" id="36842.SAMN02194393_04743"/>
<sequence>MKHEMGRSDLLRRIQEVEFVALDINLYLDTHPDNMEALMDYNKYVYELDQLKRTYEMNYGPLLNFGFSPSQYPWRWIEEPWPWEI</sequence>
<dbReference type="OrthoDB" id="9804099at2"/>
<evidence type="ECO:0000313" key="2">
    <source>
        <dbReference type="EMBL" id="SKC87766.1"/>
    </source>
</evidence>
<protein>
    <submittedName>
        <fullName evidence="2">Spore coat protein JB</fullName>
    </submittedName>
</protein>
<proteinExistence type="predicted"/>
<dbReference type="RefSeq" id="WP_079495255.1">
    <property type="nucleotide sequence ID" value="NZ_FUZT01000016.1"/>
</dbReference>